<feature type="chain" id="PRO_5046962695" evidence="1">
    <location>
        <begin position="19"/>
        <end position="825"/>
    </location>
</feature>
<comment type="caution">
    <text evidence="2">The sequence shown here is derived from an EMBL/GenBank/DDBJ whole genome shotgun (WGS) entry which is preliminary data.</text>
</comment>
<protein>
    <submittedName>
        <fullName evidence="2">DUF5686 and carboxypeptidase regulatory-like domain-containing protein</fullName>
    </submittedName>
</protein>
<sequence>MRALCLFLFVFLYITIDAQVTGRVTDKNNEPLPFVNVYLKDSYRGTTTNENGYFELELPTNGTFTITFQYLGFQTQQKEVSYLSENVDINITLKAESTTLQTVLIDSEDNPANAIIRSAIADRKKNKQKIDAYTADFYSRGLWRIKNAPEKILGQDLGDLGGGLDSTRSGIVYLSETVSKIKFKAPDKFNERIIASKISGNDNGVSFNSAQEANFSFYNSTIDINAQLISPIAGNAFSYYTYELEGVFYDERGNLINKIKVNPKRDDDVVFKGTIYIVEDTWQIYGVELKTTGKSIQVPIIEELSFKQSFNFSDQDSIWVKTSQAIDFSWAFLKTKGDGRFTAVYTNYNFTPDFDKNSFSQEILSFDIKANQLDSTYWAKKRPVPLTIEEQEDYFQKDSLQTIRKSKPYLDSIDGVKNKIKITSPLFGYDWQNSSRNIRAGFTSPLFVSFNTVQGFNSSTELYFTKDLEEEQGRKYWRLFSNLNYGISDDRFRMEGGIDIKFNNFSKPFLRISGGSRVESINQTDPITKFGNTVSTLFFQSNFLKLYGRQYVEALFFRDIANGVRLGGRVSFEERVPLFNTTDFVVFPSASNNYTSNNPLRRNSPGVPSFEAHTITKLFFSTRINFDQKYYSYPDGKYNVSSEKFPQLTLTYEGGIGASVRDYNFGQINGRLIQQFDIRNKGRFGYHLKAGTFINANDIAYVDFQHFWGNQTRIGRTPNYLNQFNLLPYYKLSTNGSYAEFHTEHDFKGYILNKIPWVSSLNLSLVGGAHVLYTENNKPYSEYSIGLDNIGFGKFRFLRLDYFWPYFDGWKSSNFIIGIKFVPDL</sequence>
<dbReference type="InterPro" id="IPR043741">
    <property type="entry name" value="DUF5686"/>
</dbReference>
<keyword evidence="1" id="KW-0732">Signal</keyword>
<dbReference type="Pfam" id="PF13715">
    <property type="entry name" value="CarbopepD_reg_2"/>
    <property type="match status" value="1"/>
</dbReference>
<reference evidence="2 3" key="1">
    <citation type="journal article" date="2019" name="Int. J. Syst. Evol. Microbiol.">
        <title>The Global Catalogue of Microorganisms (GCM) 10K type strain sequencing project: providing services to taxonomists for standard genome sequencing and annotation.</title>
        <authorList>
            <consortium name="The Broad Institute Genomics Platform"/>
            <consortium name="The Broad Institute Genome Sequencing Center for Infectious Disease"/>
            <person name="Wu L."/>
            <person name="Ma J."/>
        </authorList>
    </citation>
    <scope>NUCLEOTIDE SEQUENCE [LARGE SCALE GENOMIC DNA]</scope>
    <source>
        <strain evidence="2 3">JCM 16082</strain>
    </source>
</reference>
<dbReference type="InterPro" id="IPR008969">
    <property type="entry name" value="CarboxyPept-like_regulatory"/>
</dbReference>
<evidence type="ECO:0000313" key="3">
    <source>
        <dbReference type="Proteomes" id="UP001500507"/>
    </source>
</evidence>
<evidence type="ECO:0000313" key="2">
    <source>
        <dbReference type="EMBL" id="GAA0871667.1"/>
    </source>
</evidence>
<dbReference type="SUPFAM" id="SSF49464">
    <property type="entry name" value="Carboxypeptidase regulatory domain-like"/>
    <property type="match status" value="1"/>
</dbReference>
<gene>
    <name evidence="2" type="ORF">GCM10009117_08130</name>
</gene>
<dbReference type="EMBL" id="BAAAFG010000005">
    <property type="protein sequence ID" value="GAA0871667.1"/>
    <property type="molecule type" value="Genomic_DNA"/>
</dbReference>
<dbReference type="Gene3D" id="2.60.40.1120">
    <property type="entry name" value="Carboxypeptidase-like, regulatory domain"/>
    <property type="match status" value="1"/>
</dbReference>
<organism evidence="2 3">
    <name type="scientific">Gangjinia marincola</name>
    <dbReference type="NCBI Taxonomy" id="578463"/>
    <lineage>
        <taxon>Bacteria</taxon>
        <taxon>Pseudomonadati</taxon>
        <taxon>Bacteroidota</taxon>
        <taxon>Flavobacteriia</taxon>
        <taxon>Flavobacteriales</taxon>
        <taxon>Flavobacteriaceae</taxon>
        <taxon>Gangjinia</taxon>
    </lineage>
</organism>
<dbReference type="RefSeq" id="WP_343764224.1">
    <property type="nucleotide sequence ID" value="NZ_BAAAFG010000005.1"/>
</dbReference>
<dbReference type="Pfam" id="PF18939">
    <property type="entry name" value="DUF5686"/>
    <property type="match status" value="1"/>
</dbReference>
<evidence type="ECO:0000256" key="1">
    <source>
        <dbReference type="SAM" id="SignalP"/>
    </source>
</evidence>
<accession>A0ABN1MEX5</accession>
<feature type="signal peptide" evidence="1">
    <location>
        <begin position="1"/>
        <end position="18"/>
    </location>
</feature>
<keyword evidence="3" id="KW-1185">Reference proteome</keyword>
<name>A0ABN1MEX5_9FLAO</name>
<proteinExistence type="predicted"/>
<dbReference type="Proteomes" id="UP001500507">
    <property type="component" value="Unassembled WGS sequence"/>
</dbReference>